<dbReference type="AlphaFoldDB" id="A0A1M5BGV4"/>
<dbReference type="Pfam" id="PF08543">
    <property type="entry name" value="Phos_pyr_kin"/>
    <property type="match status" value="1"/>
</dbReference>
<dbReference type="InterPro" id="IPR013749">
    <property type="entry name" value="PM/HMP-P_kinase-1"/>
</dbReference>
<gene>
    <name evidence="4" type="ORF">SAMN05444279_13911</name>
</gene>
<comment type="pathway">
    <text evidence="1">Cofactor biosynthesis; thiamine diphosphate biosynthesis.</text>
</comment>
<dbReference type="GO" id="GO:0009229">
    <property type="term" value="P:thiamine diphosphate biosynthetic process"/>
    <property type="evidence" value="ECO:0007669"/>
    <property type="project" value="UniProtKB-UniPathway"/>
</dbReference>
<sequence length="245" mass="24620">MKPRVLLVGGTDSSGGAGLSRDVVTVTRLGAEAALAVTSVTAQSDIAFNGACHLGAEHVAAQIGAAGSVGAVKTGMLVDAATVCKVAEALPDVPLVVDPVLASSSGHALLDNEGIGALLARLLPRATLVTPNLPELALLCQTLGLGQDVPLADRAQALLALGCGAVLVKGGHAKNGRICEDRLYTGPGTPPRRFRGPRFPGTMRGTGCRLASGIAASLAQGFDLPAAVVRSRALLVAEFAGLSRP</sequence>
<dbReference type="OrthoDB" id="9810880at2"/>
<keyword evidence="4" id="KW-0808">Transferase</keyword>
<dbReference type="UniPathway" id="UPA00060">
    <property type="reaction ID" value="UER00138"/>
</dbReference>
<dbReference type="Proteomes" id="UP000325134">
    <property type="component" value="Unassembled WGS sequence"/>
</dbReference>
<dbReference type="CDD" id="cd01169">
    <property type="entry name" value="HMPP_kinase"/>
    <property type="match status" value="1"/>
</dbReference>
<reference evidence="4 5" key="1">
    <citation type="submission" date="2016-11" db="EMBL/GenBank/DDBJ databases">
        <authorList>
            <person name="Varghese N."/>
            <person name="Submissions S."/>
        </authorList>
    </citation>
    <scope>NUCLEOTIDE SEQUENCE [LARGE SCALE GENOMIC DNA]</scope>
    <source>
        <strain evidence="4 5">DSM 29341</strain>
    </source>
</reference>
<dbReference type="SUPFAM" id="SSF53613">
    <property type="entry name" value="Ribokinase-like"/>
    <property type="match status" value="1"/>
</dbReference>
<keyword evidence="5" id="KW-1185">Reference proteome</keyword>
<evidence type="ECO:0000313" key="5">
    <source>
        <dbReference type="Proteomes" id="UP000325134"/>
    </source>
</evidence>
<dbReference type="InterPro" id="IPR004399">
    <property type="entry name" value="HMP/HMP-P_kinase_dom"/>
</dbReference>
<dbReference type="GO" id="GO:0008972">
    <property type="term" value="F:phosphomethylpyrimidine kinase activity"/>
    <property type="evidence" value="ECO:0007669"/>
    <property type="project" value="InterPro"/>
</dbReference>
<feature type="domain" description="Pyridoxamine kinase/Phosphomethylpyrimidine kinase" evidence="3">
    <location>
        <begin position="12"/>
        <end position="234"/>
    </location>
</feature>
<proteinExistence type="predicted"/>
<evidence type="ECO:0000313" key="4">
    <source>
        <dbReference type="EMBL" id="SHF41452.1"/>
    </source>
</evidence>
<evidence type="ECO:0000256" key="2">
    <source>
        <dbReference type="ARBA" id="ARBA00012135"/>
    </source>
</evidence>
<dbReference type="RefSeq" id="WP_149777385.1">
    <property type="nucleotide sequence ID" value="NZ_FQVK01000039.1"/>
</dbReference>
<protein>
    <recommendedName>
        <fullName evidence="2">hydroxymethylpyrimidine kinase</fullName>
        <ecNumber evidence="2">2.7.1.49</ecNumber>
    </recommendedName>
</protein>
<evidence type="ECO:0000256" key="1">
    <source>
        <dbReference type="ARBA" id="ARBA00004948"/>
    </source>
</evidence>
<dbReference type="InterPro" id="IPR029056">
    <property type="entry name" value="Ribokinase-like"/>
</dbReference>
<dbReference type="PANTHER" id="PTHR20858">
    <property type="entry name" value="PHOSPHOMETHYLPYRIMIDINE KINASE"/>
    <property type="match status" value="1"/>
</dbReference>
<dbReference type="EMBL" id="FQVK01000039">
    <property type="protein sequence ID" value="SHF41452.1"/>
    <property type="molecule type" value="Genomic_DNA"/>
</dbReference>
<dbReference type="GO" id="GO:0005829">
    <property type="term" value="C:cytosol"/>
    <property type="evidence" value="ECO:0007669"/>
    <property type="project" value="TreeGrafter"/>
</dbReference>
<accession>A0A1M5BGV4</accession>
<dbReference type="Gene3D" id="3.40.1190.20">
    <property type="match status" value="1"/>
</dbReference>
<dbReference type="GO" id="GO:0008902">
    <property type="term" value="F:hydroxymethylpyrimidine kinase activity"/>
    <property type="evidence" value="ECO:0007669"/>
    <property type="project" value="UniProtKB-EC"/>
</dbReference>
<evidence type="ECO:0000259" key="3">
    <source>
        <dbReference type="Pfam" id="PF08543"/>
    </source>
</evidence>
<keyword evidence="4" id="KW-0418">Kinase</keyword>
<organism evidence="4 5">
    <name type="scientific">Ruegeria intermedia</name>
    <dbReference type="NCBI Taxonomy" id="996115"/>
    <lineage>
        <taxon>Bacteria</taxon>
        <taxon>Pseudomonadati</taxon>
        <taxon>Pseudomonadota</taxon>
        <taxon>Alphaproteobacteria</taxon>
        <taxon>Rhodobacterales</taxon>
        <taxon>Roseobacteraceae</taxon>
        <taxon>Ruegeria</taxon>
    </lineage>
</organism>
<dbReference type="GO" id="GO:0009228">
    <property type="term" value="P:thiamine biosynthetic process"/>
    <property type="evidence" value="ECO:0007669"/>
    <property type="project" value="InterPro"/>
</dbReference>
<dbReference type="PANTHER" id="PTHR20858:SF17">
    <property type="entry name" value="HYDROXYMETHYLPYRIMIDINE_PHOSPHOMETHYLPYRIMIDINE KINASE THI20-RELATED"/>
    <property type="match status" value="1"/>
</dbReference>
<dbReference type="EC" id="2.7.1.49" evidence="2"/>
<name>A0A1M5BGV4_9RHOB</name>